<dbReference type="EMBL" id="CADEPI010000014">
    <property type="protein sequence ID" value="CAB3364072.1"/>
    <property type="molecule type" value="Genomic_DNA"/>
</dbReference>
<organism evidence="9 10">
    <name type="scientific">Cloeon dipterum</name>
    <dbReference type="NCBI Taxonomy" id="197152"/>
    <lineage>
        <taxon>Eukaryota</taxon>
        <taxon>Metazoa</taxon>
        <taxon>Ecdysozoa</taxon>
        <taxon>Arthropoda</taxon>
        <taxon>Hexapoda</taxon>
        <taxon>Insecta</taxon>
        <taxon>Pterygota</taxon>
        <taxon>Palaeoptera</taxon>
        <taxon>Ephemeroptera</taxon>
        <taxon>Pisciforma</taxon>
        <taxon>Baetidae</taxon>
        <taxon>Cloeon</taxon>
    </lineage>
</organism>
<evidence type="ECO:0000259" key="8">
    <source>
        <dbReference type="Pfam" id="PF04377"/>
    </source>
</evidence>
<proteinExistence type="inferred from homology"/>
<dbReference type="AlphaFoldDB" id="A0A8S1C4P0"/>
<keyword evidence="4 5" id="KW-0012">Acyltransferase</keyword>
<feature type="domain" description="N-end rule aminoacyl transferase C-terminal" evidence="8">
    <location>
        <begin position="267"/>
        <end position="404"/>
    </location>
</feature>
<feature type="compositionally biased region" description="Basic and acidic residues" evidence="6">
    <location>
        <begin position="155"/>
        <end position="167"/>
    </location>
</feature>
<protein>
    <recommendedName>
        <fullName evidence="5">Arginyl-tRNA--protein transferase 1</fullName>
        <shortName evidence="5">Arginyltransferase 1</shortName>
        <shortName evidence="5">R-transferase 1</shortName>
        <ecNumber evidence="5">2.3.2.8</ecNumber>
    </recommendedName>
    <alternativeName>
        <fullName evidence="5">Arginine-tRNA--protein transferase 1</fullName>
    </alternativeName>
</protein>
<dbReference type="InterPro" id="IPR030700">
    <property type="entry name" value="N-end_Aminoacyl_Trfase"/>
</dbReference>
<dbReference type="InterPro" id="IPR007471">
    <property type="entry name" value="N-end_Aminoacyl_Trfase_N"/>
</dbReference>
<dbReference type="GO" id="GO:0004057">
    <property type="term" value="F:arginyl-tRNA--protein transferase activity"/>
    <property type="evidence" value="ECO:0007669"/>
    <property type="project" value="UniProtKB-EC"/>
</dbReference>
<feature type="domain" description="N-end aminoacyl transferase N-terminal" evidence="7">
    <location>
        <begin position="22"/>
        <end position="92"/>
    </location>
</feature>
<accession>A0A8S1C4P0</accession>
<dbReference type="InterPro" id="IPR016181">
    <property type="entry name" value="Acyl_CoA_acyltransferase"/>
</dbReference>
<evidence type="ECO:0000256" key="5">
    <source>
        <dbReference type="PIRNR" id="PIRNR037207"/>
    </source>
</evidence>
<sequence length="495" mass="56730">MSTRSFSIVEFFGGDAADAEASSCGYCKNRGSVSTGMWAHNLNVLDYQDLIDRGWRRSGCYCYKPKMNVTCCPAYTIKCDARKFKLSKSQKKVLKRINKFLLEGSQIKVENIDPKSHLCEEEVEEEETIEILDLPDLTSKAEKISGTPKIVESSILEKHDSPQDSKDAPSLTVTTPVRQISAEKTSELKETGSLRPCKKAKLLRKERRAERLLKKGLNPDELNPKADQEGKTLKQHLESLPNTKHKLELRLVQTNPASDEYKATENESYEVYKKYQICVHDDPEEKVTLRQFTRFLVDSPLEPEQGENGITYGSFHQQYWLDGKLIAVAVIDILPKCLSSVYFYYDPDYRFLTLGTYAALREIALTQELNRKSADLASYYMGFYIHSCPKMRYKGQYSPSYLLCPVSYTWHPIEMCKPLLDNSKYSVFSQEEVEKPVVINDLCQMKILYKRKAITFAMYSASQRLPLLCDEISTLKLYFELVGSACATRMLLFRE</sequence>
<dbReference type="Pfam" id="PF04377">
    <property type="entry name" value="ATE_C"/>
    <property type="match status" value="1"/>
</dbReference>
<keyword evidence="2 5" id="KW-0808">Transferase</keyword>
<dbReference type="InterPro" id="IPR017137">
    <property type="entry name" value="Arg-tRNA-P_Trfase_1_euk"/>
</dbReference>
<dbReference type="InterPro" id="IPR007472">
    <property type="entry name" value="N-end_Aminoacyl_Trfase_C"/>
</dbReference>
<evidence type="ECO:0000313" key="9">
    <source>
        <dbReference type="EMBL" id="CAB3364072.1"/>
    </source>
</evidence>
<keyword evidence="10" id="KW-1185">Reference proteome</keyword>
<evidence type="ECO:0000256" key="4">
    <source>
        <dbReference type="ARBA" id="ARBA00023315"/>
    </source>
</evidence>
<evidence type="ECO:0000256" key="6">
    <source>
        <dbReference type="SAM" id="MobiDB-lite"/>
    </source>
</evidence>
<dbReference type="GO" id="GO:0005737">
    <property type="term" value="C:cytoplasm"/>
    <property type="evidence" value="ECO:0007669"/>
    <property type="project" value="TreeGrafter"/>
</dbReference>
<dbReference type="SUPFAM" id="SSF55729">
    <property type="entry name" value="Acyl-CoA N-acyltransferases (Nat)"/>
    <property type="match status" value="1"/>
</dbReference>
<reference evidence="9 10" key="1">
    <citation type="submission" date="2020-04" db="EMBL/GenBank/DDBJ databases">
        <authorList>
            <person name="Alioto T."/>
            <person name="Alioto T."/>
            <person name="Gomez Garrido J."/>
        </authorList>
    </citation>
    <scope>NUCLEOTIDE SEQUENCE [LARGE SCALE GENOMIC DNA]</scope>
</reference>
<dbReference type="OrthoDB" id="74183at2759"/>
<comment type="function">
    <text evidence="5">Involved in the post-translational conjugation of arginine to the N-terminal aspartate or glutamate of a protein. This arginylation is required for degradation of the protein via the ubiquitin pathway.</text>
</comment>
<comment type="catalytic activity">
    <reaction evidence="5">
        <text>an N-terminal L-alpha-aminoacyl-[protein] + L-arginyl-tRNA(Arg) = an N-terminal L-arginyl-L-aminoacyl-[protein] + tRNA(Arg) + H(+)</text>
        <dbReference type="Rhea" id="RHEA:10208"/>
        <dbReference type="Rhea" id="RHEA-COMP:9658"/>
        <dbReference type="Rhea" id="RHEA-COMP:9673"/>
        <dbReference type="Rhea" id="RHEA-COMP:10636"/>
        <dbReference type="Rhea" id="RHEA-COMP:10638"/>
        <dbReference type="ChEBI" id="CHEBI:15378"/>
        <dbReference type="ChEBI" id="CHEBI:78442"/>
        <dbReference type="ChEBI" id="CHEBI:78513"/>
        <dbReference type="ChEBI" id="CHEBI:78597"/>
        <dbReference type="ChEBI" id="CHEBI:83562"/>
        <dbReference type="EC" id="2.3.2.8"/>
    </reaction>
</comment>
<gene>
    <name evidence="9" type="ORF">CLODIP_2_CD06942</name>
</gene>
<name>A0A8S1C4P0_9INSE</name>
<dbReference type="Pfam" id="PF04376">
    <property type="entry name" value="ATE_N"/>
    <property type="match status" value="1"/>
</dbReference>
<dbReference type="EC" id="2.3.2.8" evidence="5"/>
<dbReference type="PANTHER" id="PTHR21367">
    <property type="entry name" value="ARGININE-TRNA-PROTEIN TRANSFERASE 1"/>
    <property type="match status" value="1"/>
</dbReference>
<dbReference type="PIRSF" id="PIRSF037207">
    <property type="entry name" value="ATE1_euk"/>
    <property type="match status" value="1"/>
</dbReference>
<keyword evidence="3 5" id="KW-0833">Ubl conjugation pathway</keyword>
<dbReference type="PANTHER" id="PTHR21367:SF1">
    <property type="entry name" value="ARGINYL-TRNA--PROTEIN TRANSFERASE 1"/>
    <property type="match status" value="1"/>
</dbReference>
<evidence type="ECO:0000313" key="10">
    <source>
        <dbReference type="Proteomes" id="UP000494165"/>
    </source>
</evidence>
<dbReference type="Proteomes" id="UP000494165">
    <property type="component" value="Unassembled WGS sequence"/>
</dbReference>
<evidence type="ECO:0000256" key="1">
    <source>
        <dbReference type="ARBA" id="ARBA00009991"/>
    </source>
</evidence>
<evidence type="ECO:0000259" key="7">
    <source>
        <dbReference type="Pfam" id="PF04376"/>
    </source>
</evidence>
<feature type="region of interest" description="Disordered" evidence="6">
    <location>
        <begin position="153"/>
        <end position="191"/>
    </location>
</feature>
<comment type="caution">
    <text evidence="9">The sequence shown here is derived from an EMBL/GenBank/DDBJ whole genome shotgun (WGS) entry which is preliminary data.</text>
</comment>
<evidence type="ECO:0000256" key="2">
    <source>
        <dbReference type="ARBA" id="ARBA00022679"/>
    </source>
</evidence>
<comment type="similarity">
    <text evidence="1 5">Belongs to the R-transferase family.</text>
</comment>
<evidence type="ECO:0000256" key="3">
    <source>
        <dbReference type="ARBA" id="ARBA00022786"/>
    </source>
</evidence>